<organism evidence="7 8">
    <name type="scientific">Candidatus Cetobacterium colombiensis</name>
    <dbReference type="NCBI Taxonomy" id="3073100"/>
    <lineage>
        <taxon>Bacteria</taxon>
        <taxon>Fusobacteriati</taxon>
        <taxon>Fusobacteriota</taxon>
        <taxon>Fusobacteriia</taxon>
        <taxon>Fusobacteriales</taxon>
        <taxon>Fusobacteriaceae</taxon>
        <taxon>Cetobacterium</taxon>
    </lineage>
</organism>
<dbReference type="InterPro" id="IPR012133">
    <property type="entry name" value="Alpha-hydoxy_acid_DH_FMN"/>
</dbReference>
<evidence type="ECO:0000259" key="6">
    <source>
        <dbReference type="PROSITE" id="PS51349"/>
    </source>
</evidence>
<dbReference type="RefSeq" id="WP_320312718.1">
    <property type="nucleotide sequence ID" value="NZ_JAVIKH010000002.1"/>
</dbReference>
<dbReference type="PANTHER" id="PTHR10578">
    <property type="entry name" value="S -2-HYDROXY-ACID OXIDASE-RELATED"/>
    <property type="match status" value="1"/>
</dbReference>
<evidence type="ECO:0000256" key="3">
    <source>
        <dbReference type="ARBA" id="ARBA00022643"/>
    </source>
</evidence>
<dbReference type="Pfam" id="PF01070">
    <property type="entry name" value="FMN_dh"/>
    <property type="match status" value="2"/>
</dbReference>
<keyword evidence="8" id="KW-1185">Reference proteome</keyword>
<accession>A0ABU4W715</accession>
<evidence type="ECO:0000256" key="4">
    <source>
        <dbReference type="ARBA" id="ARBA00023002"/>
    </source>
</evidence>
<keyword evidence="4" id="KW-0560">Oxidoreductase</keyword>
<evidence type="ECO:0000313" key="7">
    <source>
        <dbReference type="EMBL" id="MDX8335309.1"/>
    </source>
</evidence>
<dbReference type="SUPFAM" id="SSF51395">
    <property type="entry name" value="FMN-linked oxidoreductases"/>
    <property type="match status" value="1"/>
</dbReference>
<comment type="similarity">
    <text evidence="5">Belongs to the FMN-dependent alpha-hydroxy acid dehydrogenase family.</text>
</comment>
<evidence type="ECO:0000256" key="2">
    <source>
        <dbReference type="ARBA" id="ARBA00022630"/>
    </source>
</evidence>
<dbReference type="InterPro" id="IPR013785">
    <property type="entry name" value="Aldolase_TIM"/>
</dbReference>
<name>A0ABU4W715_9FUSO</name>
<keyword evidence="2" id="KW-0285">Flavoprotein</keyword>
<keyword evidence="3" id="KW-0288">FMN</keyword>
<dbReference type="PROSITE" id="PS51349">
    <property type="entry name" value="FMN_HYDROXY_ACID_DH_2"/>
    <property type="match status" value="1"/>
</dbReference>
<comment type="cofactor">
    <cofactor evidence="1">
        <name>FMN</name>
        <dbReference type="ChEBI" id="CHEBI:58210"/>
    </cofactor>
</comment>
<evidence type="ECO:0000256" key="5">
    <source>
        <dbReference type="ARBA" id="ARBA00024042"/>
    </source>
</evidence>
<evidence type="ECO:0000313" key="8">
    <source>
        <dbReference type="Proteomes" id="UP001279681"/>
    </source>
</evidence>
<gene>
    <name evidence="7" type="ORF">RFV38_02175</name>
</gene>
<dbReference type="InterPro" id="IPR000262">
    <property type="entry name" value="FMN-dep_DH"/>
</dbReference>
<comment type="caution">
    <text evidence="7">The sequence shown here is derived from an EMBL/GenBank/DDBJ whole genome shotgun (WGS) entry which is preliminary data.</text>
</comment>
<dbReference type="PANTHER" id="PTHR10578:SF107">
    <property type="entry name" value="2-HYDROXYACID OXIDASE 1"/>
    <property type="match status" value="1"/>
</dbReference>
<dbReference type="CDD" id="cd02809">
    <property type="entry name" value="alpha_hydroxyacid_oxid_FMN"/>
    <property type="match status" value="1"/>
</dbReference>
<proteinExistence type="inferred from homology"/>
<sequence length="343" mass="36570">MDIKEIKKNAKERMKEFCILCPECNGRWCAGKVPGMGGASSGGSFQRSFEKLKEIKIAMRTLHKVSDPKLSCNIFGVDLSFPALVAPITGTKFNMGGYVSDEEYSNDVVLGSIEAGTIAMIGDTGDPNCFQFGINAIKKANGKGIAIIKPRENSEIIKRIKIAEEAGAIAVGVDVDGAGLVTMKLFNQPVGPKSLDDLKEIISSTKLPFIVKGILTVDEAKLCVEAGASAIVVSNHGGRCLNETFAPAEVLKDIAQAVGNDIIILADGAVREGVDILKYLALGANAVLIGRPIIWGSIGGRQEGVKITLDTFKAQLYQSMILSGADDVENFKNLSCILYTKKV</sequence>
<evidence type="ECO:0000256" key="1">
    <source>
        <dbReference type="ARBA" id="ARBA00001917"/>
    </source>
</evidence>
<reference evidence="8" key="1">
    <citation type="submission" date="2023-07" db="EMBL/GenBank/DDBJ databases">
        <authorList>
            <person name="Colorado M.A."/>
            <person name="Villamil L.M."/>
            <person name="Melo J.F."/>
            <person name="Rodriguez J.A."/>
            <person name="Ruiz R.Y."/>
        </authorList>
    </citation>
    <scope>NUCLEOTIDE SEQUENCE [LARGE SCALE GENOMIC DNA]</scope>
    <source>
        <strain evidence="8">C33</strain>
    </source>
</reference>
<dbReference type="PIRSF" id="PIRSF000138">
    <property type="entry name" value="Al-hdrx_acd_dh"/>
    <property type="match status" value="1"/>
</dbReference>
<dbReference type="Gene3D" id="3.20.20.70">
    <property type="entry name" value="Aldolase class I"/>
    <property type="match status" value="1"/>
</dbReference>
<feature type="domain" description="FMN hydroxy acid dehydrogenase" evidence="6">
    <location>
        <begin position="37"/>
        <end position="341"/>
    </location>
</feature>
<protein>
    <submittedName>
        <fullName evidence="7">Alpha-hydroxy-acid oxidizing protein</fullName>
    </submittedName>
</protein>
<dbReference type="Proteomes" id="UP001279681">
    <property type="component" value="Unassembled WGS sequence"/>
</dbReference>
<dbReference type="InterPro" id="IPR037396">
    <property type="entry name" value="FMN_HAD"/>
</dbReference>
<dbReference type="EMBL" id="JAVIKH010000002">
    <property type="protein sequence ID" value="MDX8335309.1"/>
    <property type="molecule type" value="Genomic_DNA"/>
</dbReference>